<evidence type="ECO:0000256" key="10">
    <source>
        <dbReference type="ARBA" id="ARBA00023239"/>
    </source>
</evidence>
<dbReference type="GO" id="GO:0046496">
    <property type="term" value="P:nicotinamide nucleotide metabolic process"/>
    <property type="evidence" value="ECO:0007669"/>
    <property type="project" value="UniProtKB-UniRule"/>
</dbReference>
<comment type="cofactor">
    <cofactor evidence="13">
        <name>Mg(2+)</name>
        <dbReference type="ChEBI" id="CHEBI:18420"/>
    </cofactor>
</comment>
<accession>A0A815V3Q3</accession>
<feature type="binding site" evidence="13">
    <location>
        <begin position="687"/>
        <end position="693"/>
    </location>
    <ligand>
        <name>(6S)-NADPHX</name>
        <dbReference type="ChEBI" id="CHEBI:64076"/>
    </ligand>
</feature>
<feature type="region of interest" description="Disordered" evidence="15">
    <location>
        <begin position="782"/>
        <end position="802"/>
    </location>
</feature>
<dbReference type="HAMAP" id="MF_01965">
    <property type="entry name" value="NADHX_dehydratase"/>
    <property type="match status" value="1"/>
</dbReference>
<dbReference type="InterPro" id="IPR038096">
    <property type="entry name" value="TEA/ATTS_sf"/>
</dbReference>
<dbReference type="GO" id="GO:0110051">
    <property type="term" value="P:metabolite repair"/>
    <property type="evidence" value="ECO:0007669"/>
    <property type="project" value="TreeGrafter"/>
</dbReference>
<protein>
    <recommendedName>
        <fullName evidence="13">ATP-dependent (S)-NAD(P)H-hydrate dehydratase</fullName>
        <ecNumber evidence="13">4.2.1.93</ecNumber>
    </recommendedName>
    <alternativeName>
        <fullName evidence="13">ATP-dependent NAD(P)HX dehydratase</fullName>
    </alternativeName>
</protein>
<keyword evidence="10 13" id="KW-0456">Lyase</keyword>
<feature type="DNA-binding region" description="TEA" evidence="14">
    <location>
        <begin position="19"/>
        <end position="95"/>
    </location>
</feature>
<dbReference type="Pfam" id="PF17725">
    <property type="entry name" value="YBD"/>
    <property type="match status" value="1"/>
</dbReference>
<dbReference type="PROSITE" id="PS51088">
    <property type="entry name" value="TEA_2"/>
    <property type="match status" value="1"/>
</dbReference>
<comment type="function">
    <text evidence="13">Catalyzes the dehydration of the S-form of NAD(P)HX at the expense of ATP, which is converted to ADP. Together with NAD(P)HX epimerase, which catalyzes the epimerization of the S- and R-forms, the enzyme allows the repair of both epimers of NAD(P)HX, a damaged form of NAD(P)H that is a result of enzymatic or heat-dependent hydration.</text>
</comment>
<dbReference type="GO" id="GO:0005634">
    <property type="term" value="C:nucleus"/>
    <property type="evidence" value="ECO:0007669"/>
    <property type="project" value="UniProtKB-SubCell"/>
</dbReference>
<keyword evidence="11" id="KW-0539">Nucleus</keyword>
<dbReference type="Gene3D" id="6.10.20.40">
    <property type="entry name" value="TEA/ATTS domain"/>
    <property type="match status" value="1"/>
</dbReference>
<evidence type="ECO:0000259" key="17">
    <source>
        <dbReference type="PROSITE" id="PS51383"/>
    </source>
</evidence>
<dbReference type="GO" id="GO:0005524">
    <property type="term" value="F:ATP binding"/>
    <property type="evidence" value="ECO:0007669"/>
    <property type="project" value="UniProtKB-KW"/>
</dbReference>
<keyword evidence="7 13" id="KW-0520">NAD</keyword>
<feature type="region of interest" description="Disordered" evidence="15">
    <location>
        <begin position="253"/>
        <end position="274"/>
    </location>
</feature>
<keyword evidence="2" id="KW-0217">Developmental protein</keyword>
<dbReference type="FunFam" id="2.70.50.80:FF:000005">
    <property type="entry name" value="Transcription enhancer factor-like protein egl-44"/>
    <property type="match status" value="1"/>
</dbReference>
<keyword evidence="6" id="KW-0805">Transcription regulation</keyword>
<dbReference type="Pfam" id="PF01285">
    <property type="entry name" value="TEA"/>
    <property type="match status" value="1"/>
</dbReference>
<dbReference type="InterPro" id="IPR029056">
    <property type="entry name" value="Ribokinase-like"/>
</dbReference>
<dbReference type="PRINTS" id="PR00065">
    <property type="entry name" value="TEADOMAIN"/>
</dbReference>
<evidence type="ECO:0000256" key="11">
    <source>
        <dbReference type="ARBA" id="ARBA00023242"/>
    </source>
</evidence>
<dbReference type="EMBL" id="CAJNOR010004790">
    <property type="protein sequence ID" value="CAF1527511.1"/>
    <property type="molecule type" value="Genomic_DNA"/>
</dbReference>
<feature type="domain" description="YjeF C-terminal" evidence="17">
    <location>
        <begin position="532"/>
        <end position="849"/>
    </location>
</feature>
<dbReference type="NCBIfam" id="TIGR00196">
    <property type="entry name" value="yjeF_cterm"/>
    <property type="match status" value="1"/>
</dbReference>
<keyword evidence="19" id="KW-1185">Reference proteome</keyword>
<keyword evidence="4 13" id="KW-0067">ATP-binding</keyword>
<dbReference type="InterPro" id="IPR000818">
    <property type="entry name" value="TEA/ATTS_dom"/>
</dbReference>
<dbReference type="GO" id="GO:0047453">
    <property type="term" value="F:ATP-dependent NAD(P)H-hydrate dehydratase activity"/>
    <property type="evidence" value="ECO:0007669"/>
    <property type="project" value="UniProtKB-UniRule"/>
</dbReference>
<comment type="subcellular location">
    <subcellularLocation>
        <location evidence="1">Nucleus</location>
    </subcellularLocation>
</comment>
<keyword evidence="13" id="KW-0597">Phosphoprotein</keyword>
<comment type="similarity">
    <text evidence="13">Belongs to the NnrD/CARKD family.</text>
</comment>
<comment type="caution">
    <text evidence="18">The sequence shown here is derived from an EMBL/GenBank/DDBJ whole genome shotgun (WGS) entry which is preliminary data.</text>
</comment>
<reference evidence="18" key="1">
    <citation type="submission" date="2021-02" db="EMBL/GenBank/DDBJ databases">
        <authorList>
            <person name="Nowell W R."/>
        </authorList>
    </citation>
    <scope>NUCLEOTIDE SEQUENCE</scope>
</reference>
<evidence type="ECO:0000256" key="2">
    <source>
        <dbReference type="ARBA" id="ARBA00022473"/>
    </source>
</evidence>
<evidence type="ECO:0000256" key="9">
    <source>
        <dbReference type="ARBA" id="ARBA00023163"/>
    </source>
</evidence>
<dbReference type="PANTHER" id="PTHR12592:SF0">
    <property type="entry name" value="ATP-DEPENDENT (S)-NAD(P)H-HYDRATE DEHYDRATASE"/>
    <property type="match status" value="1"/>
</dbReference>
<keyword evidence="5" id="KW-0521">NADP</keyword>
<evidence type="ECO:0000256" key="3">
    <source>
        <dbReference type="ARBA" id="ARBA00022741"/>
    </source>
</evidence>
<comment type="catalytic activity">
    <reaction evidence="13">
        <text>(6S)-NADHX + ATP = ADP + phosphate + NADH + H(+)</text>
        <dbReference type="Rhea" id="RHEA:19017"/>
        <dbReference type="ChEBI" id="CHEBI:15378"/>
        <dbReference type="ChEBI" id="CHEBI:30616"/>
        <dbReference type="ChEBI" id="CHEBI:43474"/>
        <dbReference type="ChEBI" id="CHEBI:57945"/>
        <dbReference type="ChEBI" id="CHEBI:64074"/>
        <dbReference type="ChEBI" id="CHEBI:456216"/>
        <dbReference type="EC" id="4.2.1.93"/>
    </reaction>
</comment>
<dbReference type="AlphaFoldDB" id="A0A815V3Q3"/>
<evidence type="ECO:0000256" key="1">
    <source>
        <dbReference type="ARBA" id="ARBA00004123"/>
    </source>
</evidence>
<dbReference type="GO" id="GO:0003700">
    <property type="term" value="F:DNA-binding transcription factor activity"/>
    <property type="evidence" value="ECO:0007669"/>
    <property type="project" value="InterPro"/>
</dbReference>
<dbReference type="GO" id="GO:0003677">
    <property type="term" value="F:DNA binding"/>
    <property type="evidence" value="ECO:0007669"/>
    <property type="project" value="UniProtKB-KW"/>
</dbReference>
<evidence type="ECO:0000313" key="18">
    <source>
        <dbReference type="EMBL" id="CAF1527511.1"/>
    </source>
</evidence>
<dbReference type="InterPro" id="IPR000631">
    <property type="entry name" value="CARKD"/>
</dbReference>
<dbReference type="SUPFAM" id="SSF53613">
    <property type="entry name" value="Ribokinase-like"/>
    <property type="match status" value="1"/>
</dbReference>
<evidence type="ECO:0000256" key="12">
    <source>
        <dbReference type="ARBA" id="ARBA00047472"/>
    </source>
</evidence>
<comment type="catalytic activity">
    <reaction evidence="12 13">
        <text>(6S)-NADPHX + ATP = ADP + phosphate + NADPH + H(+)</text>
        <dbReference type="Rhea" id="RHEA:32231"/>
        <dbReference type="ChEBI" id="CHEBI:15378"/>
        <dbReference type="ChEBI" id="CHEBI:30616"/>
        <dbReference type="ChEBI" id="CHEBI:43474"/>
        <dbReference type="ChEBI" id="CHEBI:57783"/>
        <dbReference type="ChEBI" id="CHEBI:64076"/>
        <dbReference type="ChEBI" id="CHEBI:456216"/>
        <dbReference type="EC" id="4.2.1.93"/>
    </reaction>
</comment>
<feature type="binding site" evidence="13">
    <location>
        <begin position="751"/>
        <end position="760"/>
    </location>
    <ligand>
        <name>ATP</name>
        <dbReference type="ChEBI" id="CHEBI:30616"/>
    </ligand>
</feature>
<evidence type="ECO:0000256" key="13">
    <source>
        <dbReference type="HAMAP-Rule" id="MF_03157"/>
    </source>
</evidence>
<sequence>MDTNSVDDNHPLSTNNGIGDEAEGIWSADIEQSFLEALAIYPPCGRRKIILTEEGKMYGRNELVARYIKIRTGKTRTRKQVSSHLQVLAKRRSKEIQSLRNDKAAQQVILERLRRYTSAEIVSLNDEQITSDNDSCSDDNGESKKPKITTPVKNLLQPVPIDEHVVKSVSTLPVKLDLIKSSQDSHLPSQTAVFKKHTVKKEVPVNKINTPMAPIMNTSRPMFLPSKDLWLNDISSIDCIGLDSPIAYTHGTGRSRCSSNASSSSPLSSGSTGSQTVTMVNPLIYPLATIGGEHFRLHDLSAVIEIKRTIGTTPHQSLIYPPAEIYTTEQHDLVRLYANDIRMKNIHAFETISIDQIFDKFPRNDGLKDLFERNPDGSFYLIKFWADVPIPPPVTSALNIRDESFFTSFAYSSSTNRPIRISTRLCSFGKQVLEKVDMSENPQLDPFQQFVHRFDRTPLCEYMVQFIQKLRSLPNAYMMNSVLENFTVLQVIKCLDNSERLLLCLAFVFEIAMPDVGGPQYQMAMGSQHTQLIQAFKKVIPPLLFDAHKGEAGRIGVVGGSEEYTGAPIFASMAAFRTGADLVHVFCTSSAAIPIKSFSPDLIVHPILDSTSFSDDMNKWLPRLHALVIGPGLGRDKQILSNIEHLIGVLRKQEKPIPLVIDADGLHLITEKPDLIKNYENCILTPNRVEFERLFEKVIGMKSKDQEKEKDKAHLAQNLADTMRVNILMKGHLDTIASPDSSQLIHCGIDGSPRRCGGQGDLLAGALVAAYYWTVKNQDKIGNQSSNADKSSKTAEQQSSTSKLTPAQVAGYAASTLVRTSCQAIFSKLGRSMISADVLKEIGPTFNKLFEK</sequence>
<dbReference type="PANTHER" id="PTHR12592">
    <property type="entry name" value="ATP-DEPENDENT (S)-NAD(P)H-HYDRATE DEHYDRATASE FAMILY MEMBER"/>
    <property type="match status" value="1"/>
</dbReference>
<evidence type="ECO:0000256" key="15">
    <source>
        <dbReference type="SAM" id="MobiDB-lite"/>
    </source>
</evidence>
<dbReference type="SMART" id="SM00426">
    <property type="entry name" value="TEA"/>
    <property type="match status" value="1"/>
</dbReference>
<dbReference type="Gene3D" id="3.40.1190.20">
    <property type="match status" value="1"/>
</dbReference>
<feature type="binding site" evidence="13">
    <location>
        <position position="761"/>
    </location>
    <ligand>
        <name>(6S)-NADPHX</name>
        <dbReference type="ChEBI" id="CHEBI:64076"/>
    </ligand>
</feature>
<dbReference type="PROSITE" id="PS51383">
    <property type="entry name" value="YJEF_C_3"/>
    <property type="match status" value="1"/>
</dbReference>
<dbReference type="Pfam" id="PF01256">
    <property type="entry name" value="Carb_kinase"/>
    <property type="match status" value="1"/>
</dbReference>
<feature type="compositionally biased region" description="Low complexity" evidence="15">
    <location>
        <begin position="255"/>
        <end position="274"/>
    </location>
</feature>
<evidence type="ECO:0000259" key="16">
    <source>
        <dbReference type="PROSITE" id="PS51088"/>
    </source>
</evidence>
<evidence type="ECO:0000256" key="14">
    <source>
        <dbReference type="PROSITE-ProRule" id="PRU00505"/>
    </source>
</evidence>
<feature type="domain" description="TEA" evidence="16">
    <location>
        <begin position="19"/>
        <end position="95"/>
    </location>
</feature>
<dbReference type="InterPro" id="IPR041086">
    <property type="entry name" value="YBD"/>
</dbReference>
<dbReference type="CDD" id="cd01171">
    <property type="entry name" value="YXKO-related"/>
    <property type="match status" value="1"/>
</dbReference>
<keyword evidence="9" id="KW-0804">Transcription</keyword>
<feature type="region of interest" description="Disordered" evidence="15">
    <location>
        <begin position="129"/>
        <end position="148"/>
    </location>
</feature>
<dbReference type="EC" id="4.2.1.93" evidence="13"/>
<evidence type="ECO:0000256" key="6">
    <source>
        <dbReference type="ARBA" id="ARBA00023015"/>
    </source>
</evidence>
<feature type="binding site" evidence="13">
    <location>
        <position position="632"/>
    </location>
    <ligand>
        <name>(6S)-NADPHX</name>
        <dbReference type="ChEBI" id="CHEBI:64076"/>
    </ligand>
</feature>
<gene>
    <name evidence="18" type="ORF">XAT740_LOCUS41219</name>
</gene>
<keyword evidence="3 13" id="KW-0547">Nucleotide-binding</keyword>
<dbReference type="Proteomes" id="UP000663828">
    <property type="component" value="Unassembled WGS sequence"/>
</dbReference>
<evidence type="ECO:0000256" key="7">
    <source>
        <dbReference type="ARBA" id="ARBA00023027"/>
    </source>
</evidence>
<name>A0A815V3Q3_ADIRI</name>
<feature type="binding site" evidence="13">
    <location>
        <begin position="730"/>
        <end position="734"/>
    </location>
    <ligand>
        <name>ATP</name>
        <dbReference type="ChEBI" id="CHEBI:30616"/>
    </ligand>
</feature>
<evidence type="ECO:0000256" key="5">
    <source>
        <dbReference type="ARBA" id="ARBA00022857"/>
    </source>
</evidence>
<evidence type="ECO:0000256" key="4">
    <source>
        <dbReference type="ARBA" id="ARBA00022840"/>
    </source>
</evidence>
<evidence type="ECO:0000256" key="8">
    <source>
        <dbReference type="ARBA" id="ARBA00023125"/>
    </source>
</evidence>
<proteinExistence type="inferred from homology"/>
<organism evidence="18 19">
    <name type="scientific">Adineta ricciae</name>
    <name type="common">Rotifer</name>
    <dbReference type="NCBI Taxonomy" id="249248"/>
    <lineage>
        <taxon>Eukaryota</taxon>
        <taxon>Metazoa</taxon>
        <taxon>Spiralia</taxon>
        <taxon>Gnathifera</taxon>
        <taxon>Rotifera</taxon>
        <taxon>Eurotatoria</taxon>
        <taxon>Bdelloidea</taxon>
        <taxon>Adinetida</taxon>
        <taxon>Adinetidae</taxon>
        <taxon>Adineta</taxon>
    </lineage>
</organism>
<keyword evidence="8" id="KW-0238">DNA-binding</keyword>
<evidence type="ECO:0000313" key="19">
    <source>
        <dbReference type="Proteomes" id="UP000663828"/>
    </source>
</evidence>
<dbReference type="Gene3D" id="2.70.50.80">
    <property type="match status" value="1"/>
</dbReference>